<dbReference type="PANTHER" id="PTHR21240">
    <property type="entry name" value="2-AMINO-3-CARBOXYLMUCONATE-6-SEMIALDEHYDE DECARBOXYLASE"/>
    <property type="match status" value="1"/>
</dbReference>
<feature type="domain" description="Amidohydrolase-related" evidence="2">
    <location>
        <begin position="3"/>
        <end position="260"/>
    </location>
</feature>
<dbReference type="InterPro" id="IPR006680">
    <property type="entry name" value="Amidohydro-rel"/>
</dbReference>
<protein>
    <submittedName>
        <fullName evidence="3">Amidohydrolase</fullName>
    </submittedName>
</protein>
<dbReference type="RefSeq" id="WP_226391935.1">
    <property type="nucleotide sequence ID" value="NZ_JADCKB010000003.1"/>
</dbReference>
<keyword evidence="4" id="KW-1185">Reference proteome</keyword>
<dbReference type="Pfam" id="PF04909">
    <property type="entry name" value="Amidohydro_2"/>
    <property type="match status" value="1"/>
</dbReference>
<evidence type="ECO:0000259" key="2">
    <source>
        <dbReference type="Pfam" id="PF04909"/>
    </source>
</evidence>
<evidence type="ECO:0000313" key="4">
    <source>
        <dbReference type="Proteomes" id="UP000806542"/>
    </source>
</evidence>
<dbReference type="AlphaFoldDB" id="A0A9D5LX21"/>
<dbReference type="SUPFAM" id="SSF51556">
    <property type="entry name" value="Metallo-dependent hydrolases"/>
    <property type="match status" value="1"/>
</dbReference>
<dbReference type="EMBL" id="JADCKB010000003">
    <property type="protein sequence ID" value="MBE5039376.1"/>
    <property type="molecule type" value="Genomic_DNA"/>
</dbReference>
<dbReference type="InterPro" id="IPR032465">
    <property type="entry name" value="ACMSD"/>
</dbReference>
<gene>
    <name evidence="3" type="ORF">INF28_02690</name>
</gene>
<dbReference type="PANTHER" id="PTHR21240:SF28">
    <property type="entry name" value="ISO-OROTATE DECARBOXYLASE (EUROFUNG)"/>
    <property type="match status" value="1"/>
</dbReference>
<evidence type="ECO:0000256" key="1">
    <source>
        <dbReference type="ARBA" id="ARBA00023239"/>
    </source>
</evidence>
<dbReference type="GO" id="GO:0016787">
    <property type="term" value="F:hydrolase activity"/>
    <property type="evidence" value="ECO:0007669"/>
    <property type="project" value="InterPro"/>
</dbReference>
<dbReference type="CDD" id="cd01292">
    <property type="entry name" value="metallo-dependent_hydrolases"/>
    <property type="match status" value="1"/>
</dbReference>
<evidence type="ECO:0000313" key="3">
    <source>
        <dbReference type="EMBL" id="MBE5039376.1"/>
    </source>
</evidence>
<keyword evidence="1" id="KW-0456">Lyase</keyword>
<accession>A0A9D5LX21</accession>
<name>A0A9D5LX21_9FIRM</name>
<comment type="caution">
    <text evidence="3">The sequence shown here is derived from an EMBL/GenBank/DDBJ whole genome shotgun (WGS) entry which is preliminary data.</text>
</comment>
<sequence length="261" mass="29841">MIIDAHAHIFPHKISKAATQGISDFYQIPIPYDGTLETLLQLGKEAGVSKFIVHSVATVPEQVPSINRFLEESITQYPDTLIGFMAMHPDYSDIEDEILRASHKGLKGIKLHPDFQQFRIDDPKAFPIYEAAGDRFPILIHMGDYRYSYSKPAQLAKILKLFPKLRVIAAHFGGWSEWDDAAKYLKNFRLWVDTSSSSHWLPPEQLMKLILCYGTDSILFGTDYPMWNHKDELAVLRKLPLTPDQLDKILYKNAKALLNLK</sequence>
<reference evidence="3" key="1">
    <citation type="submission" date="2020-10" db="EMBL/GenBank/DDBJ databases">
        <title>ChiBAC.</title>
        <authorList>
            <person name="Zenner C."/>
            <person name="Hitch T.C.A."/>
            <person name="Clavel T."/>
        </authorList>
    </citation>
    <scope>NUCLEOTIDE SEQUENCE</scope>
    <source>
        <strain evidence="3">DSM 107454</strain>
    </source>
</reference>
<dbReference type="GO" id="GO:0005737">
    <property type="term" value="C:cytoplasm"/>
    <property type="evidence" value="ECO:0007669"/>
    <property type="project" value="TreeGrafter"/>
</dbReference>
<dbReference type="GO" id="GO:0016831">
    <property type="term" value="F:carboxy-lyase activity"/>
    <property type="evidence" value="ECO:0007669"/>
    <property type="project" value="InterPro"/>
</dbReference>
<dbReference type="InterPro" id="IPR032466">
    <property type="entry name" value="Metal_Hydrolase"/>
</dbReference>
<dbReference type="Proteomes" id="UP000806542">
    <property type="component" value="Unassembled WGS sequence"/>
</dbReference>
<organism evidence="3 4">
    <name type="scientific">Ructibacterium gallinarum</name>
    <dbReference type="NCBI Taxonomy" id="2779355"/>
    <lineage>
        <taxon>Bacteria</taxon>
        <taxon>Bacillati</taxon>
        <taxon>Bacillota</taxon>
        <taxon>Clostridia</taxon>
        <taxon>Eubacteriales</taxon>
        <taxon>Oscillospiraceae</taxon>
        <taxon>Ructibacterium</taxon>
    </lineage>
</organism>
<dbReference type="Gene3D" id="3.20.20.140">
    <property type="entry name" value="Metal-dependent hydrolases"/>
    <property type="match status" value="1"/>
</dbReference>
<dbReference type="GO" id="GO:0019748">
    <property type="term" value="P:secondary metabolic process"/>
    <property type="evidence" value="ECO:0007669"/>
    <property type="project" value="TreeGrafter"/>
</dbReference>
<proteinExistence type="predicted"/>